<comment type="caution">
    <text evidence="8">The sequence shown here is derived from an EMBL/GenBank/DDBJ whole genome shotgun (WGS) entry which is preliminary data.</text>
</comment>
<feature type="transmembrane region" description="Helical" evidence="6">
    <location>
        <begin position="90"/>
        <end position="111"/>
    </location>
</feature>
<evidence type="ECO:0000256" key="2">
    <source>
        <dbReference type="ARBA" id="ARBA00022692"/>
    </source>
</evidence>
<evidence type="ECO:0000313" key="8">
    <source>
        <dbReference type="EMBL" id="TCK22957.1"/>
    </source>
</evidence>
<feature type="transmembrane region" description="Helical" evidence="6">
    <location>
        <begin position="50"/>
        <end position="70"/>
    </location>
</feature>
<feature type="transmembrane region" description="Helical" evidence="6">
    <location>
        <begin position="148"/>
        <end position="167"/>
    </location>
</feature>
<keyword evidence="4 6" id="KW-0472">Membrane</keyword>
<dbReference type="OrthoDB" id="4827239at2"/>
<dbReference type="AlphaFoldDB" id="A0A4R1HKP1"/>
<evidence type="ECO:0000256" key="6">
    <source>
        <dbReference type="SAM" id="Phobius"/>
    </source>
</evidence>
<dbReference type="RefSeq" id="WP_132432166.1">
    <property type="nucleotide sequence ID" value="NZ_SMFZ01000002.1"/>
</dbReference>
<sequence length="228" mass="23783">MTDALWYLGRGSGVVSLVLLTVVVVLGIAGRSGRSIAGLPRFAVAAVHRAASLLSVVFLAIHVLTLLFDPYAQLDVLALVVPFTAEAQPFWYGLGAVAFDLVAALVVTSLLRHRIPPGIWKRLHLTAYLAWPVALAHGLGSGTDAGSAWMPVLTGLCVAAVAGAVAWRFSPRFAESGSVAERRAGALPPDLAGSGPTPQAAHVLRGRENPCDVGPGARRTTTAERAAR</sequence>
<dbReference type="Proteomes" id="UP000295560">
    <property type="component" value="Unassembled WGS sequence"/>
</dbReference>
<reference evidence="8 9" key="1">
    <citation type="submission" date="2019-03" db="EMBL/GenBank/DDBJ databases">
        <title>Sequencing the genomes of 1000 actinobacteria strains.</title>
        <authorList>
            <person name="Klenk H.-P."/>
        </authorList>
    </citation>
    <scope>NUCLEOTIDE SEQUENCE [LARGE SCALE GENOMIC DNA]</scope>
    <source>
        <strain evidence="8 9">DSM 44969</strain>
    </source>
</reference>
<keyword evidence="3 6" id="KW-1133">Transmembrane helix</keyword>
<gene>
    <name evidence="8" type="ORF">EV378_6968</name>
</gene>
<protein>
    <submittedName>
        <fullName evidence="8">Sulfoxide reductase heme-binding subunit YedZ</fullName>
    </submittedName>
</protein>
<feature type="region of interest" description="Disordered" evidence="5">
    <location>
        <begin position="185"/>
        <end position="228"/>
    </location>
</feature>
<organism evidence="8 9">
    <name type="scientific">Pseudonocardia endophytica</name>
    <dbReference type="NCBI Taxonomy" id="401976"/>
    <lineage>
        <taxon>Bacteria</taxon>
        <taxon>Bacillati</taxon>
        <taxon>Actinomycetota</taxon>
        <taxon>Actinomycetes</taxon>
        <taxon>Pseudonocardiales</taxon>
        <taxon>Pseudonocardiaceae</taxon>
        <taxon>Pseudonocardia</taxon>
    </lineage>
</organism>
<dbReference type="GO" id="GO:0016020">
    <property type="term" value="C:membrane"/>
    <property type="evidence" value="ECO:0007669"/>
    <property type="project" value="UniProtKB-SubCell"/>
</dbReference>
<dbReference type="InterPro" id="IPR013130">
    <property type="entry name" value="Fe3_Rdtase_TM_dom"/>
</dbReference>
<accession>A0A4R1HKP1</accession>
<evidence type="ECO:0000256" key="1">
    <source>
        <dbReference type="ARBA" id="ARBA00004141"/>
    </source>
</evidence>
<proteinExistence type="predicted"/>
<evidence type="ECO:0000313" key="9">
    <source>
        <dbReference type="Proteomes" id="UP000295560"/>
    </source>
</evidence>
<dbReference type="Pfam" id="PF01794">
    <property type="entry name" value="Ferric_reduct"/>
    <property type="match status" value="1"/>
</dbReference>
<feature type="transmembrane region" description="Helical" evidence="6">
    <location>
        <begin position="6"/>
        <end position="29"/>
    </location>
</feature>
<feature type="domain" description="Ferric oxidoreductase" evidence="7">
    <location>
        <begin position="12"/>
        <end position="134"/>
    </location>
</feature>
<evidence type="ECO:0000256" key="5">
    <source>
        <dbReference type="SAM" id="MobiDB-lite"/>
    </source>
</evidence>
<evidence type="ECO:0000256" key="4">
    <source>
        <dbReference type="ARBA" id="ARBA00023136"/>
    </source>
</evidence>
<keyword evidence="9" id="KW-1185">Reference proteome</keyword>
<keyword evidence="2 6" id="KW-0812">Transmembrane</keyword>
<evidence type="ECO:0000259" key="7">
    <source>
        <dbReference type="Pfam" id="PF01794"/>
    </source>
</evidence>
<dbReference type="EMBL" id="SMFZ01000002">
    <property type="protein sequence ID" value="TCK22957.1"/>
    <property type="molecule type" value="Genomic_DNA"/>
</dbReference>
<name>A0A4R1HKP1_PSEEN</name>
<comment type="subcellular location">
    <subcellularLocation>
        <location evidence="1">Membrane</location>
        <topology evidence="1">Multi-pass membrane protein</topology>
    </subcellularLocation>
</comment>
<feature type="transmembrane region" description="Helical" evidence="6">
    <location>
        <begin position="123"/>
        <end position="142"/>
    </location>
</feature>
<evidence type="ECO:0000256" key="3">
    <source>
        <dbReference type="ARBA" id="ARBA00022989"/>
    </source>
</evidence>